<sequence length="32" mass="3629">MKKSTGKVVGFELNSQEPEKAWNFILTFSVGR</sequence>
<dbReference type="EMBL" id="JAUSTT010000006">
    <property type="protein sequence ID" value="MDQ0175449.1"/>
    <property type="molecule type" value="Genomic_DNA"/>
</dbReference>
<comment type="caution">
    <text evidence="1">The sequence shown here is derived from an EMBL/GenBank/DDBJ whole genome shotgun (WGS) entry which is preliminary data.</text>
</comment>
<organism evidence="1 2">
    <name type="scientific">Bacillus chungangensis</name>
    <dbReference type="NCBI Taxonomy" id="587633"/>
    <lineage>
        <taxon>Bacteria</taxon>
        <taxon>Bacillati</taxon>
        <taxon>Bacillota</taxon>
        <taxon>Bacilli</taxon>
        <taxon>Bacillales</taxon>
        <taxon>Bacillaceae</taxon>
        <taxon>Bacillus</taxon>
    </lineage>
</organism>
<name>A0ABT9WQ82_9BACI</name>
<evidence type="ECO:0000313" key="1">
    <source>
        <dbReference type="EMBL" id="MDQ0175449.1"/>
    </source>
</evidence>
<proteinExistence type="predicted"/>
<reference evidence="1 2" key="1">
    <citation type="submission" date="2023-07" db="EMBL/GenBank/DDBJ databases">
        <title>Genomic Encyclopedia of Type Strains, Phase IV (KMG-IV): sequencing the most valuable type-strain genomes for metagenomic binning, comparative biology and taxonomic classification.</title>
        <authorList>
            <person name="Goeker M."/>
        </authorList>
    </citation>
    <scope>NUCLEOTIDE SEQUENCE [LARGE SCALE GENOMIC DNA]</scope>
    <source>
        <strain evidence="1 2">DSM 23837</strain>
    </source>
</reference>
<evidence type="ECO:0008006" key="3">
    <source>
        <dbReference type="Google" id="ProtNLM"/>
    </source>
</evidence>
<protein>
    <recommendedName>
        <fullName evidence="3">Serine dehydratase</fullName>
    </recommendedName>
</protein>
<keyword evidence="2" id="KW-1185">Reference proteome</keyword>
<gene>
    <name evidence="1" type="ORF">J2S08_001283</name>
</gene>
<accession>A0ABT9WQ82</accession>
<dbReference type="Proteomes" id="UP001223586">
    <property type="component" value="Unassembled WGS sequence"/>
</dbReference>
<evidence type="ECO:0000313" key="2">
    <source>
        <dbReference type="Proteomes" id="UP001223586"/>
    </source>
</evidence>